<proteinExistence type="predicted"/>
<keyword evidence="1" id="KW-0472">Membrane</keyword>
<dbReference type="EMBL" id="VNHM01000001">
    <property type="protein sequence ID" value="TYO97764.1"/>
    <property type="molecule type" value="Genomic_DNA"/>
</dbReference>
<dbReference type="InterPro" id="IPR023804">
    <property type="entry name" value="DUF3792_TM"/>
</dbReference>
<dbReference type="AlphaFoldDB" id="A0A5S4ZXG0"/>
<protein>
    <submittedName>
        <fullName evidence="2">Putative membrane protein (TIGR04086 family)</fullName>
    </submittedName>
</protein>
<dbReference type="NCBIfam" id="TIGR04086">
    <property type="entry name" value="TIGR04086_membr"/>
    <property type="match status" value="1"/>
</dbReference>
<dbReference type="RefSeq" id="WP_341473544.1">
    <property type="nucleotide sequence ID" value="NZ_VNHM01000001.1"/>
</dbReference>
<reference evidence="2 3" key="1">
    <citation type="submission" date="2019-07" db="EMBL/GenBank/DDBJ databases">
        <title>Genomic Encyclopedia of Type Strains, Phase I: the one thousand microbial genomes (KMG-I) project.</title>
        <authorList>
            <person name="Kyrpides N."/>
        </authorList>
    </citation>
    <scope>NUCLEOTIDE SEQUENCE [LARGE SCALE GENOMIC DNA]</scope>
    <source>
        <strain evidence="2 3">DSM 6562</strain>
    </source>
</reference>
<organism evidence="2 3">
    <name type="scientific">Desulfallas thermosapovorans DSM 6562</name>
    <dbReference type="NCBI Taxonomy" id="1121431"/>
    <lineage>
        <taxon>Bacteria</taxon>
        <taxon>Bacillati</taxon>
        <taxon>Bacillota</taxon>
        <taxon>Clostridia</taxon>
        <taxon>Eubacteriales</taxon>
        <taxon>Desulfallaceae</taxon>
        <taxon>Desulfallas</taxon>
    </lineage>
</organism>
<evidence type="ECO:0000313" key="2">
    <source>
        <dbReference type="EMBL" id="TYO97764.1"/>
    </source>
</evidence>
<dbReference type="Proteomes" id="UP000323166">
    <property type="component" value="Unassembled WGS sequence"/>
</dbReference>
<comment type="caution">
    <text evidence="2">The sequence shown here is derived from an EMBL/GenBank/DDBJ whole genome shotgun (WGS) entry which is preliminary data.</text>
</comment>
<keyword evidence="1" id="KW-0812">Transmembrane</keyword>
<keyword evidence="1" id="KW-1133">Transmembrane helix</keyword>
<gene>
    <name evidence="2" type="ORF">LX24_00046</name>
</gene>
<accession>A0A5S4ZXG0</accession>
<sequence>MVSLNSERNYPLLNLQAIMKGVLAALIITVLGSAVLGIAYHVTGLAEKTLPQASNVLYYLSVFVGSLLSARWAGCKGLVHGIGVAVIFVLFGWLIAHFLLYTQNVSSALWQKALFSCLIGSVGGILGVGVAR</sequence>
<keyword evidence="3" id="KW-1185">Reference proteome</keyword>
<feature type="transmembrane region" description="Helical" evidence="1">
    <location>
        <begin position="21"/>
        <end position="44"/>
    </location>
</feature>
<dbReference type="Pfam" id="PF12670">
    <property type="entry name" value="DUF3792"/>
    <property type="match status" value="1"/>
</dbReference>
<evidence type="ECO:0000313" key="3">
    <source>
        <dbReference type="Proteomes" id="UP000323166"/>
    </source>
</evidence>
<feature type="transmembrane region" description="Helical" evidence="1">
    <location>
        <begin position="113"/>
        <end position="131"/>
    </location>
</feature>
<feature type="transmembrane region" description="Helical" evidence="1">
    <location>
        <begin position="56"/>
        <end position="74"/>
    </location>
</feature>
<feature type="transmembrane region" description="Helical" evidence="1">
    <location>
        <begin position="81"/>
        <end position="101"/>
    </location>
</feature>
<evidence type="ECO:0000256" key="1">
    <source>
        <dbReference type="SAM" id="Phobius"/>
    </source>
</evidence>
<name>A0A5S4ZXG0_9FIRM</name>